<evidence type="ECO:0000313" key="3">
    <source>
        <dbReference type="Proteomes" id="UP000398389"/>
    </source>
</evidence>
<dbReference type="Pfam" id="PF11976">
    <property type="entry name" value="Rad60-SLD"/>
    <property type="match status" value="1"/>
</dbReference>
<dbReference type="AlphaFoldDB" id="A0A5E8C3K8"/>
<dbReference type="InterPro" id="IPR029071">
    <property type="entry name" value="Ubiquitin-like_domsf"/>
</dbReference>
<gene>
    <name evidence="2" type="ORF">SAPINGB_P005749</name>
</gene>
<dbReference type="GeneID" id="43584563"/>
<dbReference type="EMBL" id="CABVLU010000005">
    <property type="protein sequence ID" value="VVT57545.1"/>
    <property type="molecule type" value="Genomic_DNA"/>
</dbReference>
<dbReference type="SUPFAM" id="SSF54236">
    <property type="entry name" value="Ubiquitin-like"/>
    <property type="match status" value="1"/>
</dbReference>
<proteinExistence type="predicted"/>
<dbReference type="CDD" id="cd01763">
    <property type="entry name" value="Ubl_SUMO_like"/>
    <property type="match status" value="1"/>
</dbReference>
<organism evidence="2 3">
    <name type="scientific">Magnusiomyces paraingens</name>
    <dbReference type="NCBI Taxonomy" id="2606893"/>
    <lineage>
        <taxon>Eukaryota</taxon>
        <taxon>Fungi</taxon>
        <taxon>Dikarya</taxon>
        <taxon>Ascomycota</taxon>
        <taxon>Saccharomycotina</taxon>
        <taxon>Dipodascomycetes</taxon>
        <taxon>Dipodascales</taxon>
        <taxon>Dipodascaceae</taxon>
        <taxon>Magnusiomyces</taxon>
    </lineage>
</organism>
<keyword evidence="3" id="KW-1185">Reference proteome</keyword>
<evidence type="ECO:0000313" key="2">
    <source>
        <dbReference type="EMBL" id="VVT57545.1"/>
    </source>
</evidence>
<dbReference type="InterPro" id="IPR022617">
    <property type="entry name" value="Rad60/SUMO-like_dom"/>
</dbReference>
<reference evidence="2 3" key="1">
    <citation type="submission" date="2019-09" db="EMBL/GenBank/DDBJ databases">
        <authorList>
            <person name="Brejova B."/>
        </authorList>
    </citation>
    <scope>NUCLEOTIDE SEQUENCE [LARGE SCALE GENOMIC DNA]</scope>
</reference>
<protein>
    <recommendedName>
        <fullName evidence="1">Rad60/SUMO-like domain-containing protein</fullName>
    </recommendedName>
</protein>
<dbReference type="Proteomes" id="UP000398389">
    <property type="component" value="Unassembled WGS sequence"/>
</dbReference>
<accession>A0A5E8C3K8</accession>
<evidence type="ECO:0000259" key="1">
    <source>
        <dbReference type="Pfam" id="PF11976"/>
    </source>
</evidence>
<sequence>MPEPTSPKNDNIEIVIALGNSRQTYRIRSSLRFERFFEVYLSRHQELADRNLTFSFDGTVLRGSDTPESIGIYNKAVIQAQPMGVTG</sequence>
<dbReference type="RefSeq" id="XP_031856354.1">
    <property type="nucleotide sequence ID" value="XM_032000463.1"/>
</dbReference>
<dbReference type="Gene3D" id="3.10.20.90">
    <property type="entry name" value="Phosphatidylinositol 3-kinase Catalytic Subunit, Chain A, domain 1"/>
    <property type="match status" value="1"/>
</dbReference>
<name>A0A5E8C3K8_9ASCO</name>
<feature type="domain" description="Rad60/SUMO-like" evidence="1">
    <location>
        <begin position="15"/>
        <end position="80"/>
    </location>
</feature>